<dbReference type="RefSeq" id="WP_059756074.1">
    <property type="nucleotide sequence ID" value="NZ_LDUG01000025.1"/>
</dbReference>
<dbReference type="InterPro" id="IPR001279">
    <property type="entry name" value="Metallo-B-lactamas"/>
</dbReference>
<dbReference type="EMBL" id="LDUG01000025">
    <property type="protein sequence ID" value="KVW95602.1"/>
    <property type="molecule type" value="Genomic_DNA"/>
</dbReference>
<evidence type="ECO:0000256" key="1">
    <source>
        <dbReference type="ARBA" id="ARBA00022801"/>
    </source>
</evidence>
<dbReference type="SMART" id="SM01027">
    <property type="entry name" value="Beta-Casp"/>
    <property type="match status" value="1"/>
</dbReference>
<dbReference type="PANTHER" id="PTHR11203">
    <property type="entry name" value="CLEAVAGE AND POLYADENYLATION SPECIFICITY FACTOR FAMILY MEMBER"/>
    <property type="match status" value="1"/>
</dbReference>
<dbReference type="SMART" id="SM00849">
    <property type="entry name" value="Lactamase_B"/>
    <property type="match status" value="1"/>
</dbReference>
<dbReference type="SUPFAM" id="SSF56281">
    <property type="entry name" value="Metallo-hydrolase/oxidoreductase"/>
    <property type="match status" value="1"/>
</dbReference>
<evidence type="ECO:0000259" key="3">
    <source>
        <dbReference type="SMART" id="SM01027"/>
    </source>
</evidence>
<keyword evidence="5" id="KW-1185">Reference proteome</keyword>
<evidence type="ECO:0000313" key="5">
    <source>
        <dbReference type="Proteomes" id="UP000064243"/>
    </source>
</evidence>
<dbReference type="Gene3D" id="3.60.15.10">
    <property type="entry name" value="Ribonuclease Z/Hydroxyacylglutathione hydrolase-like"/>
    <property type="match status" value="1"/>
</dbReference>
<proteinExistence type="predicted"/>
<gene>
    <name evidence="4" type="ORF">ABW22_10655</name>
</gene>
<dbReference type="OrthoDB" id="9803916at2"/>
<feature type="domain" description="Beta-Casp" evidence="3">
    <location>
        <begin position="276"/>
        <end position="401"/>
    </location>
</feature>
<dbReference type="GO" id="GO:0004521">
    <property type="term" value="F:RNA endonuclease activity"/>
    <property type="evidence" value="ECO:0007669"/>
    <property type="project" value="TreeGrafter"/>
</dbReference>
<dbReference type="InterPro" id="IPR050698">
    <property type="entry name" value="MBL"/>
</dbReference>
<dbReference type="CDD" id="cd16295">
    <property type="entry name" value="TTHA0252-CPSF-like_MBL-fold"/>
    <property type="match status" value="1"/>
</dbReference>
<dbReference type="AlphaFoldDB" id="A0A106BNA2"/>
<evidence type="ECO:0000259" key="2">
    <source>
        <dbReference type="SMART" id="SM00849"/>
    </source>
</evidence>
<dbReference type="Proteomes" id="UP000064243">
    <property type="component" value="Unassembled WGS sequence"/>
</dbReference>
<keyword evidence="1" id="KW-0378">Hydrolase</keyword>
<dbReference type="InterPro" id="IPR036866">
    <property type="entry name" value="RibonucZ/Hydroxyglut_hydro"/>
</dbReference>
<protein>
    <submittedName>
        <fullName evidence="4">RNA-metabolising metallo-beta-lactamase</fullName>
    </submittedName>
</protein>
<organism evidence="4 5">
    <name type="scientific">Thiobacillus denitrificans</name>
    <dbReference type="NCBI Taxonomy" id="36861"/>
    <lineage>
        <taxon>Bacteria</taxon>
        <taxon>Pseudomonadati</taxon>
        <taxon>Pseudomonadota</taxon>
        <taxon>Betaproteobacteria</taxon>
        <taxon>Nitrosomonadales</taxon>
        <taxon>Thiobacillaceae</taxon>
        <taxon>Thiobacillus</taxon>
    </lineage>
</organism>
<dbReference type="InterPro" id="IPR011108">
    <property type="entry name" value="RMMBL"/>
</dbReference>
<dbReference type="InterPro" id="IPR022712">
    <property type="entry name" value="Beta_Casp"/>
</dbReference>
<dbReference type="Gene3D" id="3.40.50.10890">
    <property type="match status" value="1"/>
</dbReference>
<sequence>MKLTFLGAAREVTGSSYLVEADGVRFLVDCGMFQGGRETRAKNQRAFAFDPRTIDFVILTHAHIDHSGLLPRLVAMGFRGAIHTTRATCDLLAVMLPDSAHIQEKEAEYANLNRFRKDMDRRDKARRVLRDNAAPFEAAPPRDTAPLYTVAQAQASLKQLNPVDYDLEIAPHLRVRCTFRDAGHILGSAIVEVWVGEGERRRKIVFSGDLGQPARPLLRDPTHIQDADYLVVESTYGNRDHKSMEATQDELVEAINDTIERKGGNVIIPAFAVGRTQDMLYLLADLTRQGRIPKLTVFVDSPMATAATEITYKHMELLDAETHALMGKHGGAAHFRKLNFVEDVEESKALDRITGGAVIISASGMCEAGRIKFHLRANLARRESTILITGFQAAGTFGRRLVDGAKRVRLLGEDIPVRADLYTLGGLSAHADRSALLAWLGHFRSKPRQVFVVHGEETVATGFAEDLRTQFGWDAMAPAPGHSVILD</sequence>
<dbReference type="Pfam" id="PF10996">
    <property type="entry name" value="Beta-Casp"/>
    <property type="match status" value="1"/>
</dbReference>
<dbReference type="Pfam" id="PF00753">
    <property type="entry name" value="Lactamase_B"/>
    <property type="match status" value="1"/>
</dbReference>
<dbReference type="PATRIC" id="fig|36861.3.peg.1797"/>
<evidence type="ECO:0000313" key="4">
    <source>
        <dbReference type="EMBL" id="KVW95602.1"/>
    </source>
</evidence>
<reference evidence="4 5" key="1">
    <citation type="journal article" date="2015" name="Appl. Environ. Microbiol.">
        <title>Aerobic and Anaerobic Thiosulfate Oxidation by a Cold-Adapted, Subglacial Chemoautotroph.</title>
        <authorList>
            <person name="Harrold Z.R."/>
            <person name="Skidmore M.L."/>
            <person name="Hamilton T.L."/>
            <person name="Desch L."/>
            <person name="Amada K."/>
            <person name="van Gelder W."/>
            <person name="Glover K."/>
            <person name="Roden E.E."/>
            <person name="Boyd E.S."/>
        </authorList>
    </citation>
    <scope>NUCLEOTIDE SEQUENCE [LARGE SCALE GENOMIC DNA]</scope>
    <source>
        <strain evidence="4 5">RG</strain>
    </source>
</reference>
<feature type="domain" description="Metallo-beta-lactamase" evidence="2">
    <location>
        <begin position="13"/>
        <end position="255"/>
    </location>
</feature>
<dbReference type="GO" id="GO:0016787">
    <property type="term" value="F:hydrolase activity"/>
    <property type="evidence" value="ECO:0007669"/>
    <property type="project" value="UniProtKB-KW"/>
</dbReference>
<name>A0A106BNA2_THIDE</name>
<dbReference type="PANTHER" id="PTHR11203:SF37">
    <property type="entry name" value="INTEGRATOR COMPLEX SUBUNIT 11"/>
    <property type="match status" value="1"/>
</dbReference>
<dbReference type="STRING" id="1123392.GCA_000376425_00611"/>
<dbReference type="Pfam" id="PF07521">
    <property type="entry name" value="RMMBL"/>
    <property type="match status" value="1"/>
</dbReference>
<comment type="caution">
    <text evidence="4">The sequence shown here is derived from an EMBL/GenBank/DDBJ whole genome shotgun (WGS) entry which is preliminary data.</text>
</comment>
<accession>A0A106BNA2</accession>